<sequence>MMSLRVHGSWRERVSHDVHGAVELSVPGPVEAVAACRLEGAKPVTLWVAPQATDRHQRHQVATASLTVIVTAVGITPIVSTRRRRTTLSPRPSVRLLSEPRRVLYRLDMDLRALEYFVAVAEERSFTRAAFRMYVSQPSISQQMRALEGELGEPLFERGSAGVRLTRGGEALLPYARECLAVVAAARTEFFRRSALLQGELRLGTVSGVEETAVPDLLALFHERFPEVRVELVGGTTLPLLASVERGGLDAAVVARPADPLPAALGSHPLLDDEIVAIVSELSHLSALLELPLSELARHPLITYGSDSRLRPLIAEAFEAAGCAPNVSYATRDVPLNLALARRDVGIALVAGSDPAIRHASGVTVLRTVPPIRYSKILVWRTVPRPSAALGAFLDAWVATVDAVPGTVPSEHLPRRRNA</sequence>
<dbReference type="SUPFAM" id="SSF46785">
    <property type="entry name" value="Winged helix' DNA-binding domain"/>
    <property type="match status" value="1"/>
</dbReference>
<dbReference type="InterPro" id="IPR036388">
    <property type="entry name" value="WH-like_DNA-bd_sf"/>
</dbReference>
<dbReference type="SUPFAM" id="SSF53850">
    <property type="entry name" value="Periplasmic binding protein-like II"/>
    <property type="match status" value="1"/>
</dbReference>
<gene>
    <name evidence="6" type="ORF">GCM10025864_39990</name>
</gene>
<evidence type="ECO:0000256" key="1">
    <source>
        <dbReference type="ARBA" id="ARBA00009437"/>
    </source>
</evidence>
<dbReference type="PANTHER" id="PTHR30346">
    <property type="entry name" value="TRANSCRIPTIONAL DUAL REGULATOR HCAR-RELATED"/>
    <property type="match status" value="1"/>
</dbReference>
<dbReference type="EMBL" id="BSUK01000001">
    <property type="protein sequence ID" value="GMA26240.1"/>
    <property type="molecule type" value="Genomic_DNA"/>
</dbReference>
<evidence type="ECO:0000313" key="6">
    <source>
        <dbReference type="EMBL" id="GMA26240.1"/>
    </source>
</evidence>
<protein>
    <recommendedName>
        <fullName evidence="5">HTH lysR-type domain-containing protein</fullName>
    </recommendedName>
</protein>
<dbReference type="PRINTS" id="PR00039">
    <property type="entry name" value="HTHLYSR"/>
</dbReference>
<dbReference type="InterPro" id="IPR036390">
    <property type="entry name" value="WH_DNA-bd_sf"/>
</dbReference>
<keyword evidence="3" id="KW-0238">DNA-binding</keyword>
<dbReference type="CDD" id="cd05466">
    <property type="entry name" value="PBP2_LTTR_substrate"/>
    <property type="match status" value="1"/>
</dbReference>
<keyword evidence="4" id="KW-0804">Transcription</keyword>
<dbReference type="Gene3D" id="3.40.190.290">
    <property type="match status" value="1"/>
</dbReference>
<reference evidence="7" key="1">
    <citation type="journal article" date="2019" name="Int. J. Syst. Evol. Microbiol.">
        <title>The Global Catalogue of Microorganisms (GCM) 10K type strain sequencing project: providing services to taxonomists for standard genome sequencing and annotation.</title>
        <authorList>
            <consortium name="The Broad Institute Genomics Platform"/>
            <consortium name="The Broad Institute Genome Sequencing Center for Infectious Disease"/>
            <person name="Wu L."/>
            <person name="Ma J."/>
        </authorList>
    </citation>
    <scope>NUCLEOTIDE SEQUENCE [LARGE SCALE GENOMIC DNA]</scope>
    <source>
        <strain evidence="7">NBRC 106348</strain>
    </source>
</reference>
<dbReference type="Pfam" id="PF00126">
    <property type="entry name" value="HTH_1"/>
    <property type="match status" value="1"/>
</dbReference>
<dbReference type="PROSITE" id="PS50931">
    <property type="entry name" value="HTH_LYSR"/>
    <property type="match status" value="1"/>
</dbReference>
<keyword evidence="2" id="KW-0805">Transcription regulation</keyword>
<evidence type="ECO:0000256" key="4">
    <source>
        <dbReference type="ARBA" id="ARBA00023163"/>
    </source>
</evidence>
<dbReference type="Pfam" id="PF03466">
    <property type="entry name" value="LysR_substrate"/>
    <property type="match status" value="1"/>
</dbReference>
<evidence type="ECO:0000256" key="2">
    <source>
        <dbReference type="ARBA" id="ARBA00023015"/>
    </source>
</evidence>
<dbReference type="Gene3D" id="1.10.10.10">
    <property type="entry name" value="Winged helix-like DNA-binding domain superfamily/Winged helix DNA-binding domain"/>
    <property type="match status" value="1"/>
</dbReference>
<dbReference type="InterPro" id="IPR005119">
    <property type="entry name" value="LysR_subst-bd"/>
</dbReference>
<comment type="similarity">
    <text evidence="1">Belongs to the LysR transcriptional regulatory family.</text>
</comment>
<dbReference type="Proteomes" id="UP001157091">
    <property type="component" value="Unassembled WGS sequence"/>
</dbReference>
<feature type="domain" description="HTH lysR-type" evidence="5">
    <location>
        <begin position="109"/>
        <end position="166"/>
    </location>
</feature>
<dbReference type="PANTHER" id="PTHR30346:SF28">
    <property type="entry name" value="HTH-TYPE TRANSCRIPTIONAL REGULATOR CYNR"/>
    <property type="match status" value="1"/>
</dbReference>
<proteinExistence type="inferred from homology"/>
<evidence type="ECO:0000313" key="7">
    <source>
        <dbReference type="Proteomes" id="UP001157091"/>
    </source>
</evidence>
<accession>A0ABQ6I6U8</accession>
<comment type="caution">
    <text evidence="6">The sequence shown here is derived from an EMBL/GenBank/DDBJ whole genome shotgun (WGS) entry which is preliminary data.</text>
</comment>
<evidence type="ECO:0000256" key="3">
    <source>
        <dbReference type="ARBA" id="ARBA00023125"/>
    </source>
</evidence>
<name>A0ABQ6I6U8_9MICO</name>
<dbReference type="InterPro" id="IPR000847">
    <property type="entry name" value="LysR_HTH_N"/>
</dbReference>
<evidence type="ECO:0000259" key="5">
    <source>
        <dbReference type="PROSITE" id="PS50931"/>
    </source>
</evidence>
<organism evidence="6 7">
    <name type="scientific">Luteimicrobium album</name>
    <dbReference type="NCBI Taxonomy" id="1054550"/>
    <lineage>
        <taxon>Bacteria</taxon>
        <taxon>Bacillati</taxon>
        <taxon>Actinomycetota</taxon>
        <taxon>Actinomycetes</taxon>
        <taxon>Micrococcales</taxon>
        <taxon>Luteimicrobium</taxon>
    </lineage>
</organism>
<keyword evidence="7" id="KW-1185">Reference proteome</keyword>